<gene>
    <name evidence="3" type="ORF">AMELA_G00018070</name>
</gene>
<keyword evidence="4" id="KW-1185">Reference proteome</keyword>
<proteinExistence type="predicted"/>
<keyword evidence="2" id="KW-0472">Membrane</keyword>
<name>A0A7J6BAY8_AMEME</name>
<evidence type="ECO:0000313" key="3">
    <source>
        <dbReference type="EMBL" id="KAF4092192.1"/>
    </source>
</evidence>
<dbReference type="EMBL" id="JAAGNN010000002">
    <property type="protein sequence ID" value="KAF4092192.1"/>
    <property type="molecule type" value="Genomic_DNA"/>
</dbReference>
<accession>A0A7J6BAY8</accession>
<dbReference type="Proteomes" id="UP000593565">
    <property type="component" value="Unassembled WGS sequence"/>
</dbReference>
<keyword evidence="2" id="KW-0812">Transmembrane</keyword>
<comment type="caution">
    <text evidence="3">The sequence shown here is derived from an EMBL/GenBank/DDBJ whole genome shotgun (WGS) entry which is preliminary data.</text>
</comment>
<keyword evidence="2" id="KW-1133">Transmembrane helix</keyword>
<dbReference type="AlphaFoldDB" id="A0A7J6BAY8"/>
<feature type="region of interest" description="Disordered" evidence="1">
    <location>
        <begin position="1"/>
        <end position="23"/>
    </location>
</feature>
<evidence type="ECO:0000256" key="1">
    <source>
        <dbReference type="SAM" id="MobiDB-lite"/>
    </source>
</evidence>
<evidence type="ECO:0000256" key="2">
    <source>
        <dbReference type="SAM" id="Phobius"/>
    </source>
</evidence>
<feature type="compositionally biased region" description="Basic residues" evidence="1">
    <location>
        <begin position="10"/>
        <end position="20"/>
    </location>
</feature>
<feature type="region of interest" description="Disordered" evidence="1">
    <location>
        <begin position="81"/>
        <end position="100"/>
    </location>
</feature>
<evidence type="ECO:0000313" key="4">
    <source>
        <dbReference type="Proteomes" id="UP000593565"/>
    </source>
</evidence>
<reference evidence="3 4" key="1">
    <citation type="submission" date="2020-02" db="EMBL/GenBank/DDBJ databases">
        <title>A chromosome-scale genome assembly of the black bullhead catfish (Ameiurus melas).</title>
        <authorList>
            <person name="Wen M."/>
            <person name="Zham M."/>
            <person name="Cabau C."/>
            <person name="Klopp C."/>
            <person name="Donnadieu C."/>
            <person name="Roques C."/>
            <person name="Bouchez O."/>
            <person name="Lampietro C."/>
            <person name="Jouanno E."/>
            <person name="Herpin A."/>
            <person name="Louis A."/>
            <person name="Berthelot C."/>
            <person name="Parey E."/>
            <person name="Roest-Crollius H."/>
            <person name="Braasch I."/>
            <person name="Postlethwait J."/>
            <person name="Robinson-Rechavi M."/>
            <person name="Echchiki A."/>
            <person name="Begum T."/>
            <person name="Montfort J."/>
            <person name="Schartl M."/>
            <person name="Bobe J."/>
            <person name="Guiguen Y."/>
        </authorList>
    </citation>
    <scope>NUCLEOTIDE SEQUENCE [LARGE SCALE GENOMIC DNA]</scope>
    <source>
        <strain evidence="3">M_S1</strain>
        <tissue evidence="3">Blood</tissue>
    </source>
</reference>
<sequence length="119" mass="13279">MKNHNGSPRLNHHHPAHHTRDRNGRRGDWLWAVWLRFSLRDYGFCMAALLLFSLGSLLYQLNGGPPRLLLDMRQYLVTASSPESPSRTRSVSPGLSALPRSAGADRNIAALTESVLSFS</sequence>
<organism evidence="3 4">
    <name type="scientific">Ameiurus melas</name>
    <name type="common">Black bullhead</name>
    <name type="synonym">Silurus melas</name>
    <dbReference type="NCBI Taxonomy" id="219545"/>
    <lineage>
        <taxon>Eukaryota</taxon>
        <taxon>Metazoa</taxon>
        <taxon>Chordata</taxon>
        <taxon>Craniata</taxon>
        <taxon>Vertebrata</taxon>
        <taxon>Euteleostomi</taxon>
        <taxon>Actinopterygii</taxon>
        <taxon>Neopterygii</taxon>
        <taxon>Teleostei</taxon>
        <taxon>Ostariophysi</taxon>
        <taxon>Siluriformes</taxon>
        <taxon>Ictaluridae</taxon>
        <taxon>Ameiurus</taxon>
    </lineage>
</organism>
<feature type="transmembrane region" description="Helical" evidence="2">
    <location>
        <begin position="42"/>
        <end position="61"/>
    </location>
</feature>
<protein>
    <submittedName>
        <fullName evidence="3">Uncharacterized protein</fullName>
    </submittedName>
</protein>
<feature type="compositionally biased region" description="Polar residues" evidence="1">
    <location>
        <begin position="81"/>
        <end position="93"/>
    </location>
</feature>